<keyword evidence="2" id="KW-0614">Plasmid</keyword>
<protein>
    <recommendedName>
        <fullName evidence="1">DUF4145 domain-containing protein</fullName>
    </recommendedName>
</protein>
<organism evidence="2">
    <name type="scientific">Micrococcus sp. MG-2010-D12</name>
    <dbReference type="NCBI Taxonomy" id="936902"/>
    <lineage>
        <taxon>Bacteria</taxon>
        <taxon>Bacillati</taxon>
        <taxon>Actinomycetota</taxon>
        <taxon>Actinomycetes</taxon>
        <taxon>Micrococcales</taxon>
        <taxon>Micrococcaceae</taxon>
        <taxon>Micrococcus</taxon>
    </lineage>
</organism>
<feature type="domain" description="DUF4145" evidence="1">
    <location>
        <begin position="121"/>
        <end position="202"/>
    </location>
</feature>
<geneLocation type="plasmid" evidence="2">
    <name>pJD12</name>
</geneLocation>
<dbReference type="GeneID" id="93364614"/>
<name>A0A0F6YSK9_9MICC</name>
<dbReference type="RefSeq" id="WP_098471909.1">
    <property type="nucleotide sequence ID" value="NZ_KR152226.1"/>
</dbReference>
<dbReference type="Pfam" id="PF13643">
    <property type="entry name" value="DUF4145"/>
    <property type="match status" value="1"/>
</dbReference>
<dbReference type="EMBL" id="KR152226">
    <property type="protein sequence ID" value="AKF15808.1"/>
    <property type="molecule type" value="Genomic_DNA"/>
</dbReference>
<accession>A0A0F6YSK9</accession>
<sequence>MSEDFTDGTGLCPHCGHHVAATYAGKIQVSPRWDINYARRSSVDPASAARMPEARDTIAGYACQFCQGPIAFLEHWQKVETDAAGHPSLERVRRTMIVPAKPPRQLPEAAPAGVASLYEEASICEDAGALRAAGVLYRAATEEMVKDQGGTGRDLKAKINSLTPRLDAEVLEDLHESRIVGNDSIHAGVQYAAEEIADVAELLWEAAFVLYEQPAQKASMRAARKARHDAARSPRAAS</sequence>
<evidence type="ECO:0000259" key="1">
    <source>
        <dbReference type="Pfam" id="PF13643"/>
    </source>
</evidence>
<evidence type="ECO:0000313" key="2">
    <source>
        <dbReference type="EMBL" id="AKF15808.1"/>
    </source>
</evidence>
<proteinExistence type="predicted"/>
<dbReference type="AlphaFoldDB" id="A0A0F6YSK9"/>
<gene>
    <name evidence="2" type="ORF">pJD12_320</name>
</gene>
<reference evidence="2" key="1">
    <citation type="journal article" date="2015" name="Genome Announc.">
        <title>Complete Genome Sequence of the Linear Plasmid pJD12 Hosted by Micrococcus sp. D12, Isolated from a High-Altitude Volcanic Lake in Argentina.</title>
        <authorList>
            <person name="Dib J.R."/>
            <person name="Angelov A."/>
            <person name="Liebl W."/>
            <person name="Dobber J."/>
            <person name="Voget S."/>
            <person name="Schuldes J."/>
            <person name="Gorriti M."/>
            <person name="Farias M.E."/>
            <person name="Meinhardt F."/>
            <person name="Daniel R."/>
        </authorList>
    </citation>
    <scope>NUCLEOTIDE SEQUENCE</scope>
    <source>
        <strain evidence="2">MG-2010-D12</strain>
        <plasmid evidence="2">pJD12</plasmid>
    </source>
</reference>
<dbReference type="InterPro" id="IPR025285">
    <property type="entry name" value="DUF4145"/>
</dbReference>